<dbReference type="InterPro" id="IPR038063">
    <property type="entry name" value="Transpep_catalytic_dom"/>
</dbReference>
<evidence type="ECO:0000256" key="4">
    <source>
        <dbReference type="ARBA" id="ARBA00022984"/>
    </source>
</evidence>
<sequence>MIRYASIFLLGLIIVTASYQIFFYNDSPPARPIPDETILGENLGEDEEHIINFNNNRLYIVNKTTGLSQTVSISEESLMLVKVISDKPENEPPFIDRNIKKAYILKGEKLSYLVEIKPETKISLTYPNVDVEKPYIIISKSENKLYFYDQGELVKRYKVATGEKPDYTPEGIFVIDNKTKYPGGKDEHAPMGSRWMGLKVPCDKDKRGNKDDGGPDSRAPKGDKYGIHGTNDESTIGTHQSGGCIRMYNKSINELYDMVEIGTKVRIIK</sequence>
<keyword evidence="10" id="KW-1185">Reference proteome</keyword>
<evidence type="ECO:0000256" key="6">
    <source>
        <dbReference type="PROSITE-ProRule" id="PRU01373"/>
    </source>
</evidence>
<feature type="domain" description="L,D-TPase catalytic" evidence="8">
    <location>
        <begin position="134"/>
        <end position="268"/>
    </location>
</feature>
<dbReference type="UniPathway" id="UPA00219"/>
<keyword evidence="3 6" id="KW-0133">Cell shape</keyword>
<proteinExistence type="predicted"/>
<dbReference type="OrthoDB" id="9787225at2"/>
<dbReference type="EMBL" id="CP046457">
    <property type="protein sequence ID" value="QGT98748.1"/>
    <property type="molecule type" value="Genomic_DNA"/>
</dbReference>
<dbReference type="PANTHER" id="PTHR30582:SF4">
    <property type="entry name" value="L,D-TRANSPEPTIDASE YQJB-RELATED"/>
    <property type="match status" value="1"/>
</dbReference>
<evidence type="ECO:0000256" key="5">
    <source>
        <dbReference type="ARBA" id="ARBA00023316"/>
    </source>
</evidence>
<feature type="compositionally biased region" description="Basic and acidic residues" evidence="7">
    <location>
        <begin position="201"/>
        <end position="226"/>
    </location>
</feature>
<evidence type="ECO:0000256" key="2">
    <source>
        <dbReference type="ARBA" id="ARBA00022679"/>
    </source>
</evidence>
<dbReference type="GO" id="GO:0071555">
    <property type="term" value="P:cell wall organization"/>
    <property type="evidence" value="ECO:0007669"/>
    <property type="project" value="UniProtKB-UniRule"/>
</dbReference>
<keyword evidence="2" id="KW-0808">Transferase</keyword>
<dbReference type="GO" id="GO:0005576">
    <property type="term" value="C:extracellular region"/>
    <property type="evidence" value="ECO:0007669"/>
    <property type="project" value="TreeGrafter"/>
</dbReference>
<feature type="region of interest" description="Disordered" evidence="7">
    <location>
        <begin position="201"/>
        <end position="240"/>
    </location>
</feature>
<dbReference type="PANTHER" id="PTHR30582">
    <property type="entry name" value="L,D-TRANSPEPTIDASE"/>
    <property type="match status" value="1"/>
</dbReference>
<dbReference type="CDD" id="cd16913">
    <property type="entry name" value="YkuD_like"/>
    <property type="match status" value="1"/>
</dbReference>
<dbReference type="AlphaFoldDB" id="A0A6I6DDR7"/>
<dbReference type="InterPro" id="IPR050979">
    <property type="entry name" value="LD-transpeptidase"/>
</dbReference>
<dbReference type="GO" id="GO:0018104">
    <property type="term" value="P:peptidoglycan-protein cross-linking"/>
    <property type="evidence" value="ECO:0007669"/>
    <property type="project" value="TreeGrafter"/>
</dbReference>
<reference evidence="10" key="1">
    <citation type="journal article" date="2019" name="Microbiology">
        <title>Complete Genome Sequence of an Uncultured Bacterium of the Candidate Phylum Bipolaricaulota.</title>
        <authorList>
            <person name="Kadnikov V.V."/>
            <person name="Mardanov A.V."/>
            <person name="Beletsky A.V."/>
            <person name="Frank Y.A."/>
            <person name="Karnachuk O.V."/>
            <person name="Ravin N.V."/>
        </authorList>
    </citation>
    <scope>NUCLEOTIDE SEQUENCE [LARGE SCALE GENOMIC DNA]</scope>
</reference>
<dbReference type="PROSITE" id="PS52029">
    <property type="entry name" value="LD_TPASE"/>
    <property type="match status" value="1"/>
</dbReference>
<evidence type="ECO:0000256" key="3">
    <source>
        <dbReference type="ARBA" id="ARBA00022960"/>
    </source>
</evidence>
<keyword evidence="4 6" id="KW-0573">Peptidoglycan synthesis</keyword>
<keyword evidence="5 6" id="KW-0961">Cell wall biogenesis/degradation</keyword>
<dbReference type="Pfam" id="PF03734">
    <property type="entry name" value="YkuD"/>
    <property type="match status" value="1"/>
</dbReference>
<gene>
    <name evidence="9" type="ORF">SYNTR_0155</name>
</gene>
<organism evidence="9 10">
    <name type="scientific">Candidatus Syntrophocurvum alkaliphilum</name>
    <dbReference type="NCBI Taxonomy" id="2293317"/>
    <lineage>
        <taxon>Bacteria</taxon>
        <taxon>Bacillati</taxon>
        <taxon>Bacillota</taxon>
        <taxon>Clostridia</taxon>
        <taxon>Eubacteriales</taxon>
        <taxon>Syntrophomonadaceae</taxon>
        <taxon>Candidatus Syntrophocurvum</taxon>
    </lineage>
</organism>
<comment type="pathway">
    <text evidence="1 6">Cell wall biogenesis; peptidoglycan biosynthesis.</text>
</comment>
<dbReference type="GO" id="GO:0016740">
    <property type="term" value="F:transferase activity"/>
    <property type="evidence" value="ECO:0007669"/>
    <property type="project" value="UniProtKB-KW"/>
</dbReference>
<dbReference type="GO" id="GO:0071972">
    <property type="term" value="F:peptidoglycan L,D-transpeptidase activity"/>
    <property type="evidence" value="ECO:0007669"/>
    <property type="project" value="TreeGrafter"/>
</dbReference>
<feature type="active site" description="Proton donor/acceptor" evidence="6">
    <location>
        <position position="228"/>
    </location>
</feature>
<dbReference type="RefSeq" id="WP_156202712.1">
    <property type="nucleotide sequence ID" value="NZ_CP046457.1"/>
</dbReference>
<protein>
    <recommendedName>
        <fullName evidence="8">L,D-TPase catalytic domain-containing protein</fullName>
    </recommendedName>
</protein>
<evidence type="ECO:0000313" key="10">
    <source>
        <dbReference type="Proteomes" id="UP000426444"/>
    </source>
</evidence>
<evidence type="ECO:0000259" key="8">
    <source>
        <dbReference type="PROSITE" id="PS52029"/>
    </source>
</evidence>
<dbReference type="InterPro" id="IPR005490">
    <property type="entry name" value="LD_TPept_cat_dom"/>
</dbReference>
<name>A0A6I6DDR7_9FIRM</name>
<dbReference type="KEGG" id="salq:SYNTR_0155"/>
<evidence type="ECO:0000256" key="1">
    <source>
        <dbReference type="ARBA" id="ARBA00004752"/>
    </source>
</evidence>
<accession>A0A6I6DDR7</accession>
<evidence type="ECO:0000313" key="9">
    <source>
        <dbReference type="EMBL" id="QGT98748.1"/>
    </source>
</evidence>
<dbReference type="GO" id="GO:0008360">
    <property type="term" value="P:regulation of cell shape"/>
    <property type="evidence" value="ECO:0007669"/>
    <property type="project" value="UniProtKB-UniRule"/>
</dbReference>
<dbReference type="Gene3D" id="2.40.440.10">
    <property type="entry name" value="L,D-transpeptidase catalytic domain-like"/>
    <property type="match status" value="1"/>
</dbReference>
<feature type="active site" description="Nucleophile" evidence="6">
    <location>
        <position position="244"/>
    </location>
</feature>
<dbReference type="SUPFAM" id="SSF141523">
    <property type="entry name" value="L,D-transpeptidase catalytic domain-like"/>
    <property type="match status" value="1"/>
</dbReference>
<dbReference type="Proteomes" id="UP000426444">
    <property type="component" value="Chromosome"/>
</dbReference>
<evidence type="ECO:0000256" key="7">
    <source>
        <dbReference type="SAM" id="MobiDB-lite"/>
    </source>
</evidence>